<accession>A0ABT5LYH8</accession>
<comment type="caution">
    <text evidence="1">The sequence shown here is derived from an EMBL/GenBank/DDBJ whole genome shotgun (WGS) entry which is preliminary data.</text>
</comment>
<keyword evidence="2" id="KW-1185">Reference proteome</keyword>
<proteinExistence type="predicted"/>
<protein>
    <submittedName>
        <fullName evidence="1">Uncharacterized protein</fullName>
    </submittedName>
</protein>
<dbReference type="EMBL" id="JAQRFN010000050">
    <property type="protein sequence ID" value="MDC9598898.1"/>
    <property type="molecule type" value="Genomic_DNA"/>
</dbReference>
<organism evidence="1 2">
    <name type="scientific">Xenorhabdus anantnagensis</name>
    <dbReference type="NCBI Taxonomy" id="3025875"/>
    <lineage>
        <taxon>Bacteria</taxon>
        <taxon>Pseudomonadati</taxon>
        <taxon>Pseudomonadota</taxon>
        <taxon>Gammaproteobacteria</taxon>
        <taxon>Enterobacterales</taxon>
        <taxon>Morganellaceae</taxon>
        <taxon>Xenorhabdus</taxon>
    </lineage>
</organism>
<dbReference type="RefSeq" id="WP_273577586.1">
    <property type="nucleotide sequence ID" value="NZ_JAQRFN010000050.1"/>
</dbReference>
<evidence type="ECO:0000313" key="2">
    <source>
        <dbReference type="Proteomes" id="UP001220225"/>
    </source>
</evidence>
<dbReference type="Proteomes" id="UP001220225">
    <property type="component" value="Unassembled WGS sequence"/>
</dbReference>
<reference evidence="1 2" key="1">
    <citation type="submission" date="2023-02" db="EMBL/GenBank/DDBJ databases">
        <title>Entomopathogenic bacteria.</title>
        <authorList>
            <person name="Machado R.A."/>
        </authorList>
    </citation>
    <scope>NUCLEOTIDE SEQUENCE [LARGE SCALE GENOMIC DNA]</scope>
    <source>
        <strain evidence="1 2">XENO-2</strain>
    </source>
</reference>
<gene>
    <name evidence="1" type="ORF">PSI14_19200</name>
</gene>
<sequence>MGTPIEKYEILHKINKDVAEFLWIAMKKAANDGFDIIGCHIDICYKEDLIEDRKYYIVSFYPREVTPENAMEYELLDDDLNVYIDANTKEIVFACAGV</sequence>
<evidence type="ECO:0000313" key="1">
    <source>
        <dbReference type="EMBL" id="MDC9598898.1"/>
    </source>
</evidence>
<name>A0ABT5LYH8_9GAMM</name>